<dbReference type="EMBL" id="MT460514">
    <property type="protein sequence ID" value="QKN84944.1"/>
    <property type="molecule type" value="Genomic_DNA"/>
</dbReference>
<sequence>MAKATIKKEVTVTLTLTQNEAMFLRNMLQNPMCHPDEEEGTISKMRHELFHALRQVDEPTYRAPSFPEDCIADMAEFK</sequence>
<keyword evidence="2" id="KW-1185">Reference proteome</keyword>
<organism evidence="1 2">
    <name type="scientific">Vibrio phage AG74</name>
    <dbReference type="NCBI Taxonomy" id="2736261"/>
    <lineage>
        <taxon>Viruses</taxon>
        <taxon>Duplodnaviria</taxon>
        <taxon>Heunggongvirae</taxon>
        <taxon>Uroviricota</taxon>
        <taxon>Caudoviricetes</taxon>
        <taxon>Demerecviridae</taxon>
        <taxon>Ermolyevavirinae</taxon>
        <taxon>Thalassavirus</taxon>
        <taxon>Thalassavirus AG74</taxon>
    </lineage>
</organism>
<reference evidence="1 2" key="1">
    <citation type="submission" date="2020-05" db="EMBL/GenBank/DDBJ databases">
        <authorList>
            <person name="Bettwy K."/>
            <person name="Griggs A."/>
            <person name="Broussard G.W."/>
        </authorList>
    </citation>
    <scope>NUCLEOTIDE SEQUENCE [LARGE SCALE GENOMIC DNA]</scope>
</reference>
<evidence type="ECO:0000313" key="1">
    <source>
        <dbReference type="EMBL" id="QKN84944.1"/>
    </source>
</evidence>
<dbReference type="Proteomes" id="UP000509354">
    <property type="component" value="Segment"/>
</dbReference>
<proteinExistence type="predicted"/>
<name>A0A6M9Z2G7_9CAUD</name>
<protein>
    <submittedName>
        <fullName evidence="1">Uncharacterized protein</fullName>
    </submittedName>
</protein>
<accession>A0A6M9Z2G7</accession>
<evidence type="ECO:0000313" key="2">
    <source>
        <dbReference type="Proteomes" id="UP000509354"/>
    </source>
</evidence>
<gene>
    <name evidence="1" type="ORF">AG74_85</name>
</gene>